<comment type="caution">
    <text evidence="1">The sequence shown here is derived from an EMBL/GenBank/DDBJ whole genome shotgun (WGS) entry which is preliminary data.</text>
</comment>
<keyword evidence="2" id="KW-1185">Reference proteome</keyword>
<name>A0ABV5LR82_9ACTN</name>
<protein>
    <recommendedName>
        <fullName evidence="3">SAF domain-containing protein</fullName>
    </recommendedName>
</protein>
<dbReference type="RefSeq" id="WP_380136082.1">
    <property type="nucleotide sequence ID" value="NZ_JBHLUI010000003.1"/>
</dbReference>
<accession>A0ABV5LR82</accession>
<evidence type="ECO:0008006" key="3">
    <source>
        <dbReference type="Google" id="ProtNLM"/>
    </source>
</evidence>
<dbReference type="EMBL" id="JBHMDM010000004">
    <property type="protein sequence ID" value="MFB9376593.1"/>
    <property type="molecule type" value="Genomic_DNA"/>
</dbReference>
<sequence>MTRLPAQAVRAATARRLATPSWRDPRLLVGLLLVAASVALGTGVVGAAERTVGVYAVADAVGAGSTVEQGDLRVVQVRLDAGTESRYLRAGSAPPVPAVAMRSLSAGELLPRDAIGDPGRLRARAVSLPLPGRLPTGVRVGGQVDVWAAATDPTAGLAGATEVEPVQLVAGADVVSVDDGAGSLAADGSTVQVLVPVTALPEVLAALTRDARLEVVPVPGGPA</sequence>
<evidence type="ECO:0000313" key="1">
    <source>
        <dbReference type="EMBL" id="MFB9376593.1"/>
    </source>
</evidence>
<reference evidence="1 2" key="1">
    <citation type="submission" date="2024-09" db="EMBL/GenBank/DDBJ databases">
        <authorList>
            <person name="Sun Q."/>
            <person name="Mori K."/>
        </authorList>
    </citation>
    <scope>NUCLEOTIDE SEQUENCE [LARGE SCALE GENOMIC DNA]</scope>
    <source>
        <strain evidence="1 2">TISTR 1856</strain>
    </source>
</reference>
<evidence type="ECO:0000313" key="2">
    <source>
        <dbReference type="Proteomes" id="UP001589748"/>
    </source>
</evidence>
<proteinExistence type="predicted"/>
<gene>
    <name evidence="1" type="ORF">ACFFVI_06400</name>
</gene>
<organism evidence="1 2">
    <name type="scientific">Kineococcus gynurae</name>
    <dbReference type="NCBI Taxonomy" id="452979"/>
    <lineage>
        <taxon>Bacteria</taxon>
        <taxon>Bacillati</taxon>
        <taxon>Actinomycetota</taxon>
        <taxon>Actinomycetes</taxon>
        <taxon>Kineosporiales</taxon>
        <taxon>Kineosporiaceae</taxon>
        <taxon>Kineococcus</taxon>
    </lineage>
</organism>
<dbReference type="Proteomes" id="UP001589748">
    <property type="component" value="Unassembled WGS sequence"/>
</dbReference>